<gene>
    <name evidence="1" type="ORF">BCR33DRAFT_185733</name>
</gene>
<organism evidence="1 2">
    <name type="scientific">Rhizoclosmatium globosum</name>
    <dbReference type="NCBI Taxonomy" id="329046"/>
    <lineage>
        <taxon>Eukaryota</taxon>
        <taxon>Fungi</taxon>
        <taxon>Fungi incertae sedis</taxon>
        <taxon>Chytridiomycota</taxon>
        <taxon>Chytridiomycota incertae sedis</taxon>
        <taxon>Chytridiomycetes</taxon>
        <taxon>Chytridiales</taxon>
        <taxon>Chytriomycetaceae</taxon>
        <taxon>Rhizoclosmatium</taxon>
    </lineage>
</organism>
<keyword evidence="2" id="KW-1185">Reference proteome</keyword>
<name>A0A1Y2D3D9_9FUNG</name>
<dbReference type="Proteomes" id="UP000193642">
    <property type="component" value="Unassembled WGS sequence"/>
</dbReference>
<protein>
    <submittedName>
        <fullName evidence="1">Uncharacterized protein</fullName>
    </submittedName>
</protein>
<evidence type="ECO:0000313" key="2">
    <source>
        <dbReference type="Proteomes" id="UP000193642"/>
    </source>
</evidence>
<evidence type="ECO:0000313" key="1">
    <source>
        <dbReference type="EMBL" id="ORY53065.1"/>
    </source>
</evidence>
<dbReference type="EMBL" id="MCGO01000002">
    <property type="protein sequence ID" value="ORY53065.1"/>
    <property type="molecule type" value="Genomic_DNA"/>
</dbReference>
<accession>A0A1Y2D3D9</accession>
<sequence>MKQTFQSKLRSRPPSTITSISSPFFKKFSCTTFIDTPLQFRICKRLMERNRASANFTIPDSVKLSSHPSRNNVCKLVSPFAKAFEIM</sequence>
<comment type="caution">
    <text evidence="1">The sequence shown here is derived from an EMBL/GenBank/DDBJ whole genome shotgun (WGS) entry which is preliminary data.</text>
</comment>
<proteinExistence type="predicted"/>
<reference evidence="1 2" key="1">
    <citation type="submission" date="2016-07" db="EMBL/GenBank/DDBJ databases">
        <title>Pervasive Adenine N6-methylation of Active Genes in Fungi.</title>
        <authorList>
            <consortium name="DOE Joint Genome Institute"/>
            <person name="Mondo S.J."/>
            <person name="Dannebaum R.O."/>
            <person name="Kuo R.C."/>
            <person name="Labutti K."/>
            <person name="Haridas S."/>
            <person name="Kuo A."/>
            <person name="Salamov A."/>
            <person name="Ahrendt S.R."/>
            <person name="Lipzen A."/>
            <person name="Sullivan W."/>
            <person name="Andreopoulos W.B."/>
            <person name="Clum A."/>
            <person name="Lindquist E."/>
            <person name="Daum C."/>
            <person name="Ramamoorthy G.K."/>
            <person name="Gryganskyi A."/>
            <person name="Culley D."/>
            <person name="Magnuson J.K."/>
            <person name="James T.Y."/>
            <person name="O'Malley M.A."/>
            <person name="Stajich J.E."/>
            <person name="Spatafora J.W."/>
            <person name="Visel A."/>
            <person name="Grigoriev I.V."/>
        </authorList>
    </citation>
    <scope>NUCLEOTIDE SEQUENCE [LARGE SCALE GENOMIC DNA]</scope>
    <source>
        <strain evidence="1 2">JEL800</strain>
    </source>
</reference>
<dbReference type="AlphaFoldDB" id="A0A1Y2D3D9"/>